<feature type="region of interest" description="Disordered" evidence="1">
    <location>
        <begin position="227"/>
        <end position="276"/>
    </location>
</feature>
<dbReference type="KEGG" id="ccr:CC_2135"/>
<organism evidence="2 3">
    <name type="scientific">Caulobacter vibrioides (strain ATCC 19089 / CIP 103742 / CB 15)</name>
    <name type="common">Caulobacter crescentus</name>
    <dbReference type="NCBI Taxonomy" id="190650"/>
    <lineage>
        <taxon>Bacteria</taxon>
        <taxon>Pseudomonadati</taxon>
        <taxon>Pseudomonadota</taxon>
        <taxon>Alphaproteobacteria</taxon>
        <taxon>Caulobacterales</taxon>
        <taxon>Caulobacteraceae</taxon>
        <taxon>Caulobacter</taxon>
    </lineage>
</organism>
<keyword evidence="3" id="KW-1185">Reference proteome</keyword>
<dbReference type="HOGENOM" id="CLU_075259_0_0_5"/>
<dbReference type="AlphaFoldDB" id="Q9A6F9"/>
<name>Q9A6F9_CAUVC</name>
<gene>
    <name evidence="2" type="ordered locus">CC_2135</name>
</gene>
<dbReference type="BioCyc" id="CAULO:CC2135-MONOMER"/>
<evidence type="ECO:0000313" key="3">
    <source>
        <dbReference type="Proteomes" id="UP000001816"/>
    </source>
</evidence>
<dbReference type="EMBL" id="AE005673">
    <property type="protein sequence ID" value="AAK24106.1"/>
    <property type="molecule type" value="Genomic_DNA"/>
</dbReference>
<dbReference type="EnsemblBacteria" id="AAK24106">
    <property type="protein sequence ID" value="AAK24106"/>
    <property type="gene ID" value="CC_2135"/>
</dbReference>
<evidence type="ECO:0000256" key="1">
    <source>
        <dbReference type="SAM" id="MobiDB-lite"/>
    </source>
</evidence>
<reference evidence="2 3" key="1">
    <citation type="journal article" date="2001" name="Proc. Natl. Acad. Sci. U.S.A.">
        <title>Complete genome sequence of Caulobacter crescentus.</title>
        <authorList>
            <person name="Nierman W.C."/>
            <person name="Feldblyum T.V."/>
            <person name="Laub M.T."/>
            <person name="Paulsen I.T."/>
            <person name="Nelson K.E."/>
            <person name="Eisen J.A."/>
            <person name="Heidelberg J.F."/>
            <person name="Alley M.R."/>
            <person name="Ohta N."/>
            <person name="Maddock J.R."/>
            <person name="Potocka I."/>
            <person name="Nelson W.C."/>
            <person name="Newton A."/>
            <person name="Stephens C."/>
            <person name="Phadke N.D."/>
            <person name="Ely B."/>
            <person name="DeBoy R.T."/>
            <person name="Dodson R.J."/>
            <person name="Durkin A.S."/>
            <person name="Gwinn M.L."/>
            <person name="Haft D.H."/>
            <person name="Kolonay J.F."/>
            <person name="Smit J."/>
            <person name="Craven M.B."/>
            <person name="Khouri H."/>
            <person name="Shetty J."/>
            <person name="Berry K."/>
            <person name="Utterback T."/>
            <person name="Tran K."/>
            <person name="Wolf A."/>
            <person name="Vamathevan J."/>
            <person name="Ermolaeva M."/>
            <person name="White O."/>
            <person name="Salzberg S.L."/>
            <person name="Venter J.C."/>
            <person name="Shapiro L."/>
            <person name="Fraser C.M."/>
        </authorList>
    </citation>
    <scope>NUCLEOTIDE SEQUENCE [LARGE SCALE GENOMIC DNA]</scope>
    <source>
        <strain evidence="3">ATCC 19089 / CB15</strain>
    </source>
</reference>
<evidence type="ECO:0000313" key="2">
    <source>
        <dbReference type="EMBL" id="AAK24106.1"/>
    </source>
</evidence>
<sequence length="315" mass="33142">MRREPAPIPPRSRTRFEWLWLRLAADTAPPRNGPNPDRNALVTTPDNKKDLRRMANALFLALALLAQDGQASPQSPNAPPSDEYGYVAWCYGALGGYASLYDQVMPEVTRIEKAFPGPDGVEASLKTYPELRAQAQKDMKAFASAITAAEKASPRPISEYGGAQVKRGAAIWQGAGSIDKARLAQMWMSWSPPGDCEKRAKALEMKSSILGRALNYNAVSATSQAPVTAQSAPEQGPAPAPMAPPVAAAASTKAVSKTAPAKPAPAPPKPKAPAVKPAPVAAKEIIIDPANPAPCAGSLIPAKRGGKDVLICKAD</sequence>
<dbReference type="PATRIC" id="fig|190650.5.peg.2155"/>
<dbReference type="PIR" id="F87513">
    <property type="entry name" value="F87513"/>
</dbReference>
<accession>Q9A6F9</accession>
<protein>
    <submittedName>
        <fullName evidence="2">Uncharacterized protein</fullName>
    </submittedName>
</protein>
<proteinExistence type="predicted"/>
<feature type="compositionally biased region" description="Pro residues" evidence="1">
    <location>
        <begin position="262"/>
        <end position="271"/>
    </location>
</feature>
<feature type="compositionally biased region" description="Low complexity" evidence="1">
    <location>
        <begin position="245"/>
        <end position="261"/>
    </location>
</feature>
<dbReference type="Proteomes" id="UP000001816">
    <property type="component" value="Chromosome"/>
</dbReference>